<comment type="similarity">
    <text evidence="2">Belongs to the class-I pyridoxal-phosphate-dependent aminotransferase family.</text>
</comment>
<feature type="domain" description="Aminotransferase class I/classII large" evidence="6">
    <location>
        <begin position="31"/>
        <end position="410"/>
    </location>
</feature>
<dbReference type="SUPFAM" id="SSF53383">
    <property type="entry name" value="PLP-dependent transferases"/>
    <property type="match status" value="1"/>
</dbReference>
<evidence type="ECO:0000256" key="5">
    <source>
        <dbReference type="ARBA" id="ARBA00022898"/>
    </source>
</evidence>
<dbReference type="InterPro" id="IPR015421">
    <property type="entry name" value="PyrdxlP-dep_Trfase_major"/>
</dbReference>
<protein>
    <submittedName>
        <fullName evidence="7">Aspartate aminotransferase</fullName>
        <ecNumber evidence="7">2.6.1.1</ecNumber>
    </submittedName>
</protein>
<keyword evidence="8" id="KW-1185">Reference proteome</keyword>
<evidence type="ECO:0000259" key="6">
    <source>
        <dbReference type="Pfam" id="PF00155"/>
    </source>
</evidence>
<proteinExistence type="inferred from homology"/>
<dbReference type="PANTHER" id="PTHR46383">
    <property type="entry name" value="ASPARTATE AMINOTRANSFERASE"/>
    <property type="match status" value="1"/>
</dbReference>
<dbReference type="EMBL" id="JBEPMO010000015">
    <property type="protein sequence ID" value="MET3732608.1"/>
    <property type="molecule type" value="Genomic_DNA"/>
</dbReference>
<evidence type="ECO:0000256" key="1">
    <source>
        <dbReference type="ARBA" id="ARBA00001933"/>
    </source>
</evidence>
<dbReference type="InterPro" id="IPR015424">
    <property type="entry name" value="PyrdxlP-dep_Trfase"/>
</dbReference>
<dbReference type="RefSeq" id="WP_354509993.1">
    <property type="nucleotide sequence ID" value="NZ_JBEPMO010000015.1"/>
</dbReference>
<dbReference type="Pfam" id="PF00155">
    <property type="entry name" value="Aminotran_1_2"/>
    <property type="match status" value="1"/>
</dbReference>
<dbReference type="GO" id="GO:0004069">
    <property type="term" value="F:L-aspartate:2-oxoglutarate aminotransferase activity"/>
    <property type="evidence" value="ECO:0007669"/>
    <property type="project" value="UniProtKB-EC"/>
</dbReference>
<reference evidence="7 8" key="1">
    <citation type="submission" date="2024-06" db="EMBL/GenBank/DDBJ databases">
        <title>Genomic Encyclopedia of Type Strains, Phase IV (KMG-IV): sequencing the most valuable type-strain genomes for metagenomic binning, comparative biology and taxonomic classification.</title>
        <authorList>
            <person name="Goeker M."/>
        </authorList>
    </citation>
    <scope>NUCLEOTIDE SEQUENCE [LARGE SCALE GENOMIC DNA]</scope>
    <source>
        <strain evidence="7 8">DSM 29388</strain>
    </source>
</reference>
<dbReference type="EC" id="2.6.1.1" evidence="7"/>
<evidence type="ECO:0000256" key="2">
    <source>
        <dbReference type="ARBA" id="ARBA00007441"/>
    </source>
</evidence>
<evidence type="ECO:0000313" key="8">
    <source>
        <dbReference type="Proteomes" id="UP001549146"/>
    </source>
</evidence>
<evidence type="ECO:0000256" key="4">
    <source>
        <dbReference type="ARBA" id="ARBA00022679"/>
    </source>
</evidence>
<dbReference type="Gene3D" id="3.40.640.10">
    <property type="entry name" value="Type I PLP-dependent aspartate aminotransferase-like (Major domain)"/>
    <property type="match status" value="1"/>
</dbReference>
<comment type="cofactor">
    <cofactor evidence="1">
        <name>pyridoxal 5'-phosphate</name>
        <dbReference type="ChEBI" id="CHEBI:597326"/>
    </cofactor>
</comment>
<comment type="caution">
    <text evidence="7">The sequence shown here is derived from an EMBL/GenBank/DDBJ whole genome shotgun (WGS) entry which is preliminary data.</text>
</comment>
<organism evidence="7 8">
    <name type="scientific">Moheibacter stercoris</name>
    <dbReference type="NCBI Taxonomy" id="1628251"/>
    <lineage>
        <taxon>Bacteria</taxon>
        <taxon>Pseudomonadati</taxon>
        <taxon>Bacteroidota</taxon>
        <taxon>Flavobacteriia</taxon>
        <taxon>Flavobacteriales</taxon>
        <taxon>Weeksellaceae</taxon>
        <taxon>Moheibacter</taxon>
    </lineage>
</organism>
<dbReference type="InterPro" id="IPR050596">
    <property type="entry name" value="AspAT/PAT-like"/>
</dbReference>
<evidence type="ECO:0000256" key="3">
    <source>
        <dbReference type="ARBA" id="ARBA00022576"/>
    </source>
</evidence>
<keyword evidence="5" id="KW-0663">Pyridoxal phosphate</keyword>
<name>A0ABV2LVN2_9FLAO</name>
<keyword evidence="3 7" id="KW-0032">Aminotransferase</keyword>
<sequence>MKTSQLSENLKGSEIIKIAGEVRALQAKGEKIYNLTIGDFDSKIFPIPETLKELIVKHYQNDSTNYPAGNGEVILRQNVSKFLEKKMGISYSENEILISGGARPLIYAVYQTILDPGDTVVYPAPSWNNDAYTYLARNKEISIEVKPENKFMPTADELAQYMEEANLIAVCSPLNPTGTTFEKDELEKICDLIITENKRRKELELKPLYLLFDQIYWQLTYGEIEHYNPVSLRPEMREYTLFIDGISKAFAATGVRVGWAFGPQDIINKMKDILSHIGAWAPKPEQMATAEYLENSADIDSYMTHLKSELSYRLEEFYQKFLDLKAEGLPVDVIQPEAALYLTVQFDLIGKKTKEGKTLETIQEVTQYLLEEAKVALVPFYAFGASQTSNWFRLSVGTTSREDIQEIVQNLKSCLQKLD</sequence>
<accession>A0ABV2LVN2</accession>
<dbReference type="PANTHER" id="PTHR46383:SF1">
    <property type="entry name" value="ASPARTATE AMINOTRANSFERASE"/>
    <property type="match status" value="1"/>
</dbReference>
<evidence type="ECO:0000313" key="7">
    <source>
        <dbReference type="EMBL" id="MET3732608.1"/>
    </source>
</evidence>
<keyword evidence="4 7" id="KW-0808">Transferase</keyword>
<dbReference type="Proteomes" id="UP001549146">
    <property type="component" value="Unassembled WGS sequence"/>
</dbReference>
<dbReference type="InterPro" id="IPR015422">
    <property type="entry name" value="PyrdxlP-dep_Trfase_small"/>
</dbReference>
<dbReference type="Gene3D" id="3.90.1150.10">
    <property type="entry name" value="Aspartate Aminotransferase, domain 1"/>
    <property type="match status" value="1"/>
</dbReference>
<dbReference type="CDD" id="cd00609">
    <property type="entry name" value="AAT_like"/>
    <property type="match status" value="1"/>
</dbReference>
<dbReference type="InterPro" id="IPR004839">
    <property type="entry name" value="Aminotransferase_I/II_large"/>
</dbReference>
<gene>
    <name evidence="7" type="ORF">ABID46_002198</name>
</gene>